<keyword evidence="5 8" id="KW-0378">Hydrolase</keyword>
<sequence length="375" mass="42460">MVSFLEDRPKNMGAGQNVISDAKSVLNMSITVTVSAQKPPAPPGYIPISRKKLLQNLEINAGGRINAWVDSMRASSPTHIKSTPSLTDDQSSWNLQHPSALEMFEQIIDASKGKQIVMFLDYDGTLSPIVEDPDRAFMSKKMRKTVRKLAKCFPTAIVSGRCRDKVYKFVKLAELYYAGSHGMDIKGPEKRSKSNKDTESVLFQPASEFLPMIDEVYKQLVETTKSTPGAKVENNKFCLSVHFRCVDEKKWTELAQQVRSVLKEYPKLRLTQGRKVLEIRPTIKWDKGKALEFLLESLGFANCTDVFPVYIGDDRTDEDAFKILRDRGQGFGILVSKFPKDTSASYSLQEPDEVMDFLRRLVEWKQLSVRAQSRM</sequence>
<dbReference type="OrthoDB" id="411251at2759"/>
<dbReference type="NCBIfam" id="TIGR01484">
    <property type="entry name" value="HAD-SF-IIB"/>
    <property type="match status" value="1"/>
</dbReference>
<organism evidence="9 10">
    <name type="scientific">Herrania umbratica</name>
    <dbReference type="NCBI Taxonomy" id="108875"/>
    <lineage>
        <taxon>Eukaryota</taxon>
        <taxon>Viridiplantae</taxon>
        <taxon>Streptophyta</taxon>
        <taxon>Embryophyta</taxon>
        <taxon>Tracheophyta</taxon>
        <taxon>Spermatophyta</taxon>
        <taxon>Magnoliopsida</taxon>
        <taxon>eudicotyledons</taxon>
        <taxon>Gunneridae</taxon>
        <taxon>Pentapetalae</taxon>
        <taxon>rosids</taxon>
        <taxon>malvids</taxon>
        <taxon>Malvales</taxon>
        <taxon>Malvaceae</taxon>
        <taxon>Byttnerioideae</taxon>
        <taxon>Herrania</taxon>
    </lineage>
</organism>
<dbReference type="Proteomes" id="UP000504621">
    <property type="component" value="Unplaced"/>
</dbReference>
<dbReference type="CDD" id="cd01627">
    <property type="entry name" value="HAD_TPP"/>
    <property type="match status" value="1"/>
</dbReference>
<dbReference type="GeneID" id="110429297"/>
<name>A0A6J1BNQ2_9ROSI</name>
<dbReference type="SUPFAM" id="SSF56784">
    <property type="entry name" value="HAD-like"/>
    <property type="match status" value="1"/>
</dbReference>
<evidence type="ECO:0000256" key="1">
    <source>
        <dbReference type="ARBA" id="ARBA00000500"/>
    </source>
</evidence>
<dbReference type="RefSeq" id="XP_021300935.1">
    <property type="nucleotide sequence ID" value="XM_021445260.1"/>
</dbReference>
<dbReference type="Pfam" id="PF02358">
    <property type="entry name" value="Trehalose_PPase"/>
    <property type="match status" value="1"/>
</dbReference>
<comment type="cofactor">
    <cofactor evidence="2 8">
        <name>a divalent metal cation</name>
        <dbReference type="ChEBI" id="CHEBI:60240"/>
    </cofactor>
</comment>
<evidence type="ECO:0000256" key="3">
    <source>
        <dbReference type="ARBA" id="ARBA00005199"/>
    </source>
</evidence>
<evidence type="ECO:0000256" key="4">
    <source>
        <dbReference type="ARBA" id="ARBA00008770"/>
    </source>
</evidence>
<evidence type="ECO:0000313" key="9">
    <source>
        <dbReference type="Proteomes" id="UP000504621"/>
    </source>
</evidence>
<comment type="function">
    <text evidence="7">Removes the phosphate from trehalose 6-phosphate to produce free trehalose. Trehalose accumulation in plant may improve abiotic stress tolerance.</text>
</comment>
<evidence type="ECO:0000256" key="7">
    <source>
        <dbReference type="ARBA" id="ARBA00025274"/>
    </source>
</evidence>
<dbReference type="GO" id="GO:0005992">
    <property type="term" value="P:trehalose biosynthetic process"/>
    <property type="evidence" value="ECO:0007669"/>
    <property type="project" value="UniProtKB-UniPathway"/>
</dbReference>
<keyword evidence="9" id="KW-1185">Reference proteome</keyword>
<evidence type="ECO:0000256" key="5">
    <source>
        <dbReference type="ARBA" id="ARBA00022801"/>
    </source>
</evidence>
<accession>A0A6J1BNQ2</accession>
<protein>
    <recommendedName>
        <fullName evidence="8">Trehalose 6-phosphate phosphatase</fullName>
        <ecNumber evidence="8">3.1.3.12</ecNumber>
    </recommendedName>
</protein>
<dbReference type="Gene3D" id="3.40.50.1000">
    <property type="entry name" value="HAD superfamily/HAD-like"/>
    <property type="match status" value="2"/>
</dbReference>
<dbReference type="FunFam" id="3.40.50.1000:FF:000099">
    <property type="entry name" value="Trehalose 6-phosphate phosphatase"/>
    <property type="match status" value="1"/>
</dbReference>
<dbReference type="InterPro" id="IPR006379">
    <property type="entry name" value="HAD-SF_hydro_IIB"/>
</dbReference>
<comment type="catalytic activity">
    <reaction evidence="1 8">
        <text>alpha,alpha-trehalose 6-phosphate + H2O = alpha,alpha-trehalose + phosphate</text>
        <dbReference type="Rhea" id="RHEA:23420"/>
        <dbReference type="ChEBI" id="CHEBI:15377"/>
        <dbReference type="ChEBI" id="CHEBI:16551"/>
        <dbReference type="ChEBI" id="CHEBI:43474"/>
        <dbReference type="ChEBI" id="CHEBI:58429"/>
        <dbReference type="EC" id="3.1.3.12"/>
    </reaction>
</comment>
<comment type="similarity">
    <text evidence="4 8">Belongs to the trehalose phosphatase family.</text>
</comment>
<dbReference type="EC" id="3.1.3.12" evidence="8"/>
<evidence type="ECO:0000256" key="6">
    <source>
        <dbReference type="ARBA" id="ARBA00023016"/>
    </source>
</evidence>
<comment type="pathway">
    <text evidence="3 8">Glycan biosynthesis; trehalose biosynthesis.</text>
</comment>
<evidence type="ECO:0000313" key="10">
    <source>
        <dbReference type="RefSeq" id="XP_021300935.1"/>
    </source>
</evidence>
<reference evidence="10" key="1">
    <citation type="submission" date="2025-08" db="UniProtKB">
        <authorList>
            <consortium name="RefSeq"/>
        </authorList>
    </citation>
    <scope>IDENTIFICATION</scope>
    <source>
        <tissue evidence="10">Leaf</tissue>
    </source>
</reference>
<evidence type="ECO:0000256" key="8">
    <source>
        <dbReference type="RuleBase" id="RU361117"/>
    </source>
</evidence>
<dbReference type="NCBIfam" id="TIGR00685">
    <property type="entry name" value="T6PP"/>
    <property type="match status" value="1"/>
</dbReference>
<proteinExistence type="inferred from homology"/>
<dbReference type="FunFam" id="3.40.50.1000:FF:000073">
    <property type="entry name" value="Trehalose 6-phosphate phosphatase"/>
    <property type="match status" value="1"/>
</dbReference>
<dbReference type="InterPro" id="IPR003337">
    <property type="entry name" value="Trehalose_PPase"/>
</dbReference>
<evidence type="ECO:0000256" key="2">
    <source>
        <dbReference type="ARBA" id="ARBA00001968"/>
    </source>
</evidence>
<dbReference type="UniPathway" id="UPA00299"/>
<dbReference type="InterPro" id="IPR044651">
    <property type="entry name" value="OTSB-like"/>
</dbReference>
<keyword evidence="6" id="KW-0346">Stress response</keyword>
<dbReference type="GO" id="GO:0004805">
    <property type="term" value="F:trehalose-phosphatase activity"/>
    <property type="evidence" value="ECO:0007669"/>
    <property type="project" value="UniProtKB-EC"/>
</dbReference>
<dbReference type="PANTHER" id="PTHR43768:SF3">
    <property type="entry name" value="TREHALOSE 6-PHOSPHATE PHOSPHATASE"/>
    <property type="match status" value="1"/>
</dbReference>
<dbReference type="InterPro" id="IPR023214">
    <property type="entry name" value="HAD_sf"/>
</dbReference>
<dbReference type="PANTHER" id="PTHR43768">
    <property type="entry name" value="TREHALOSE 6-PHOSPHATE PHOSPHATASE"/>
    <property type="match status" value="1"/>
</dbReference>
<dbReference type="InterPro" id="IPR036412">
    <property type="entry name" value="HAD-like_sf"/>
</dbReference>
<gene>
    <name evidence="10" type="primary">LOC110429297</name>
</gene>
<dbReference type="AlphaFoldDB" id="A0A6J1BNQ2"/>